<dbReference type="InterPro" id="IPR044730">
    <property type="entry name" value="RNase_H-like_dom_plant"/>
</dbReference>
<name>A0ABU6VLE6_9FABA</name>
<evidence type="ECO:0000313" key="2">
    <source>
        <dbReference type="Proteomes" id="UP001341840"/>
    </source>
</evidence>
<evidence type="ECO:0008006" key="3">
    <source>
        <dbReference type="Google" id="ProtNLM"/>
    </source>
</evidence>
<protein>
    <recommendedName>
        <fullName evidence="3">RNase H type-1 domain-containing protein</fullName>
    </recommendedName>
</protein>
<organism evidence="1 2">
    <name type="scientific">Stylosanthes scabra</name>
    <dbReference type="NCBI Taxonomy" id="79078"/>
    <lineage>
        <taxon>Eukaryota</taxon>
        <taxon>Viridiplantae</taxon>
        <taxon>Streptophyta</taxon>
        <taxon>Embryophyta</taxon>
        <taxon>Tracheophyta</taxon>
        <taxon>Spermatophyta</taxon>
        <taxon>Magnoliopsida</taxon>
        <taxon>eudicotyledons</taxon>
        <taxon>Gunneridae</taxon>
        <taxon>Pentapetalae</taxon>
        <taxon>rosids</taxon>
        <taxon>fabids</taxon>
        <taxon>Fabales</taxon>
        <taxon>Fabaceae</taxon>
        <taxon>Papilionoideae</taxon>
        <taxon>50 kb inversion clade</taxon>
        <taxon>dalbergioids sensu lato</taxon>
        <taxon>Dalbergieae</taxon>
        <taxon>Pterocarpus clade</taxon>
        <taxon>Stylosanthes</taxon>
    </lineage>
</organism>
<gene>
    <name evidence="1" type="ORF">PIB30_068327</name>
</gene>
<dbReference type="Proteomes" id="UP001341840">
    <property type="component" value="Unassembled WGS sequence"/>
</dbReference>
<dbReference type="PANTHER" id="PTHR47723:SF13">
    <property type="entry name" value="PUTATIVE-RELATED"/>
    <property type="match status" value="1"/>
</dbReference>
<accession>A0ABU6VLE6</accession>
<keyword evidence="2" id="KW-1185">Reference proteome</keyword>
<dbReference type="InterPro" id="IPR053151">
    <property type="entry name" value="RNase_H-like"/>
</dbReference>
<dbReference type="EMBL" id="JASCZI010151765">
    <property type="protein sequence ID" value="MED6174364.1"/>
    <property type="molecule type" value="Genomic_DNA"/>
</dbReference>
<reference evidence="1 2" key="1">
    <citation type="journal article" date="2023" name="Plants (Basel)">
        <title>Bridging the Gap: Combining Genomics and Transcriptomics Approaches to Understand Stylosanthes scabra, an Orphan Legume from the Brazilian Caatinga.</title>
        <authorList>
            <person name="Ferreira-Neto J.R.C."/>
            <person name="da Silva M.D."/>
            <person name="Binneck E."/>
            <person name="de Melo N.F."/>
            <person name="da Silva R.H."/>
            <person name="de Melo A.L.T.M."/>
            <person name="Pandolfi V."/>
            <person name="Bustamante F.O."/>
            <person name="Brasileiro-Vidal A.C."/>
            <person name="Benko-Iseppon A.M."/>
        </authorList>
    </citation>
    <scope>NUCLEOTIDE SEQUENCE [LARGE SCALE GENOMIC DNA]</scope>
    <source>
        <tissue evidence="1">Leaves</tissue>
    </source>
</reference>
<sequence length="183" mass="20894">MWWIWRSRCQDIFQPADSWSDVKVAGLSRALNVELLSLNKGTVFQKFSVVTNFWSPPPMDYCKVDCDASIFRELHLVGFGCVLRNALGSWILGCNGTCPVWSIFRCKLLAIWNGLMLAWEAGCKKDLLCRNWEVNFSWINREAKSVADCLTKKGAHSNTDYCLWNASSDELDKLLRSDSSRID</sequence>
<dbReference type="PANTHER" id="PTHR47723">
    <property type="entry name" value="OS05G0353850 PROTEIN"/>
    <property type="match status" value="1"/>
</dbReference>
<dbReference type="CDD" id="cd06222">
    <property type="entry name" value="RNase_H_like"/>
    <property type="match status" value="1"/>
</dbReference>
<evidence type="ECO:0000313" key="1">
    <source>
        <dbReference type="EMBL" id="MED6174364.1"/>
    </source>
</evidence>
<proteinExistence type="predicted"/>
<comment type="caution">
    <text evidence="1">The sequence shown here is derived from an EMBL/GenBank/DDBJ whole genome shotgun (WGS) entry which is preliminary data.</text>
</comment>